<dbReference type="EMBL" id="JAFIQS010000006">
    <property type="protein sequence ID" value="KAG5168451.1"/>
    <property type="molecule type" value="Genomic_DNA"/>
</dbReference>
<gene>
    <name evidence="2" type="ORF">JR316_007051</name>
</gene>
<evidence type="ECO:0000256" key="1">
    <source>
        <dbReference type="SAM" id="MobiDB-lite"/>
    </source>
</evidence>
<name>A0A8H7XYW7_PSICU</name>
<reference evidence="2" key="1">
    <citation type="submission" date="2021-02" db="EMBL/GenBank/DDBJ databases">
        <title>Psilocybe cubensis genome.</title>
        <authorList>
            <person name="Mckernan K.J."/>
            <person name="Crawford S."/>
            <person name="Trippe A."/>
            <person name="Kane L.T."/>
            <person name="Mclaughlin S."/>
        </authorList>
    </citation>
    <scope>NUCLEOTIDE SEQUENCE [LARGE SCALE GENOMIC DNA]</scope>
    <source>
        <strain evidence="2">MGC-MH-2018</strain>
    </source>
</reference>
<sequence>MDAAKSPSTPAGPAARNSTSTAKSPSIPIGPAARNSISTGPPEIWIQISEEPAGSDFVFPPDLTIHYHSSSEPAIPVDLFALAQQSGLVSNDEDRFARDYLSGDSFVRDGHASVLVGPTNWNNGYGTQGLFQSPQLGSMLGEFGAAYPYSHSITLNAFSSAMSDPYDMRVASQTTISMPQAAARFQRGTSHGTTTQPMFSQQERELKAKIFTFDSEEIPEIGILPLVGADGHNPAQNQRALSEGQAENSRKRKWEDEPLQSGSGSRAPKLSKKAEEECTEEKKAAKTRLSD</sequence>
<evidence type="ECO:0000313" key="2">
    <source>
        <dbReference type="EMBL" id="KAG5168451.1"/>
    </source>
</evidence>
<comment type="caution">
    <text evidence="2">The sequence shown here is derived from an EMBL/GenBank/DDBJ whole genome shotgun (WGS) entry which is preliminary data.</text>
</comment>
<accession>A0A8H7XYW7</accession>
<dbReference type="AlphaFoldDB" id="A0A8H7XYW7"/>
<organism evidence="2">
    <name type="scientific">Psilocybe cubensis</name>
    <name type="common">Psychedelic mushroom</name>
    <name type="synonym">Stropharia cubensis</name>
    <dbReference type="NCBI Taxonomy" id="181762"/>
    <lineage>
        <taxon>Eukaryota</taxon>
        <taxon>Fungi</taxon>
        <taxon>Dikarya</taxon>
        <taxon>Basidiomycota</taxon>
        <taxon>Agaricomycotina</taxon>
        <taxon>Agaricomycetes</taxon>
        <taxon>Agaricomycetidae</taxon>
        <taxon>Agaricales</taxon>
        <taxon>Agaricineae</taxon>
        <taxon>Strophariaceae</taxon>
        <taxon>Psilocybe</taxon>
    </lineage>
</organism>
<proteinExistence type="predicted"/>
<protein>
    <submittedName>
        <fullName evidence="2">Uncharacterized protein</fullName>
    </submittedName>
</protein>
<feature type="compositionally biased region" description="Basic and acidic residues" evidence="1">
    <location>
        <begin position="272"/>
        <end position="291"/>
    </location>
</feature>
<feature type="region of interest" description="Disordered" evidence="1">
    <location>
        <begin position="229"/>
        <end position="291"/>
    </location>
</feature>
<feature type="region of interest" description="Disordered" evidence="1">
    <location>
        <begin position="1"/>
        <end position="40"/>
    </location>
</feature>